<name>A0ABX1GG77_9GAMM</name>
<proteinExistence type="predicted"/>
<accession>A0ABX1GG77</accession>
<organism evidence="1 2">
    <name type="scientific">Spongiibacter thalassae</name>
    <dbReference type="NCBI Taxonomy" id="2721624"/>
    <lineage>
        <taxon>Bacteria</taxon>
        <taxon>Pseudomonadati</taxon>
        <taxon>Pseudomonadota</taxon>
        <taxon>Gammaproteobacteria</taxon>
        <taxon>Cellvibrionales</taxon>
        <taxon>Spongiibacteraceae</taxon>
        <taxon>Spongiibacter</taxon>
    </lineage>
</organism>
<gene>
    <name evidence="1" type="ORF">HCU74_11090</name>
</gene>
<protein>
    <submittedName>
        <fullName evidence="1">DUF2288 domain-containing protein</fullName>
    </submittedName>
</protein>
<evidence type="ECO:0000313" key="2">
    <source>
        <dbReference type="Proteomes" id="UP000765845"/>
    </source>
</evidence>
<reference evidence="1 2" key="1">
    <citation type="submission" date="2020-04" db="EMBL/GenBank/DDBJ databases">
        <authorList>
            <person name="Yoon J."/>
        </authorList>
    </citation>
    <scope>NUCLEOTIDE SEQUENCE [LARGE SCALE GENOMIC DNA]</scope>
    <source>
        <strain evidence="1 2">KMU-166</strain>
    </source>
</reference>
<keyword evidence="2" id="KW-1185">Reference proteome</keyword>
<dbReference type="RefSeq" id="WP_168450470.1">
    <property type="nucleotide sequence ID" value="NZ_JAAWWK010000003.1"/>
</dbReference>
<dbReference type="EMBL" id="JAAWWK010000003">
    <property type="protein sequence ID" value="NKI17951.1"/>
    <property type="molecule type" value="Genomic_DNA"/>
</dbReference>
<dbReference type="Proteomes" id="UP000765845">
    <property type="component" value="Unassembled WGS sequence"/>
</dbReference>
<comment type="caution">
    <text evidence="1">The sequence shown here is derived from an EMBL/GenBank/DDBJ whole genome shotgun (WGS) entry which is preliminary data.</text>
</comment>
<evidence type="ECO:0000313" key="1">
    <source>
        <dbReference type="EMBL" id="NKI17951.1"/>
    </source>
</evidence>
<sequence>MNEQPPERVELMSKLNRETAKIPWLELQHFQQQEAVIEVSSRLDLVAVAVAMAEDNKYQIAEYLNRGEIKRVSAERAAEWTEASAALWAVVVAPWVLVQTHKEQS</sequence>
<dbReference type="InterPro" id="IPR018741">
    <property type="entry name" value="DUF2288"/>
</dbReference>
<dbReference type="Pfam" id="PF10052">
    <property type="entry name" value="DUF2288"/>
    <property type="match status" value="1"/>
</dbReference>